<sequence length="284" mass="31413">MITVLYFLLASLFVCPSRAVTLSPPSTIKNGTSVEVPWTRNKFDPVAFDLAQYNSASEESGTVSVPVSTPGQVTFQAFAHRRLRPPRLPRPPLERPRRIRPLCQRQLNLLIRGGWHHNFNTSRGALSNTRSTGSSTPTAHVYVSAPPQPTNTSTNPTTGGPNGAVSVPQRGMSRAAMIALAILLPLLILVLGVMVYCYCMRRSKRRRMALFTNNWLRVRRRASTSSDDYGPRERGPGDPEEAARSGVDEKNGSAHPPRPTRTMRFQEMVAYLAEKNAARYEAAT</sequence>
<comment type="caution">
    <text evidence="4">The sequence shown here is derived from an EMBL/GenBank/DDBJ whole genome shotgun (WGS) entry which is preliminary data.</text>
</comment>
<evidence type="ECO:0000256" key="1">
    <source>
        <dbReference type="SAM" id="MobiDB-lite"/>
    </source>
</evidence>
<feature type="region of interest" description="Disordered" evidence="1">
    <location>
        <begin position="126"/>
        <end position="164"/>
    </location>
</feature>
<keyword evidence="2" id="KW-0812">Transmembrane</keyword>
<feature type="region of interest" description="Disordered" evidence="1">
    <location>
        <begin position="222"/>
        <end position="262"/>
    </location>
</feature>
<feature type="transmembrane region" description="Helical" evidence="2">
    <location>
        <begin position="175"/>
        <end position="199"/>
    </location>
</feature>
<proteinExistence type="predicted"/>
<evidence type="ECO:0000313" key="5">
    <source>
        <dbReference type="Proteomes" id="UP001219525"/>
    </source>
</evidence>
<keyword evidence="2" id="KW-0472">Membrane</keyword>
<gene>
    <name evidence="4" type="ORF">GGX14DRAFT_479563</name>
</gene>
<feature type="compositionally biased region" description="Basic and acidic residues" evidence="1">
    <location>
        <begin position="229"/>
        <end position="252"/>
    </location>
</feature>
<dbReference type="Proteomes" id="UP001219525">
    <property type="component" value="Unassembled WGS sequence"/>
</dbReference>
<keyword evidence="2" id="KW-1133">Transmembrane helix</keyword>
<keyword evidence="3" id="KW-0732">Signal</keyword>
<feature type="signal peptide" evidence="3">
    <location>
        <begin position="1"/>
        <end position="19"/>
    </location>
</feature>
<feature type="compositionally biased region" description="Polar residues" evidence="1">
    <location>
        <begin position="126"/>
        <end position="138"/>
    </location>
</feature>
<keyword evidence="5" id="KW-1185">Reference proteome</keyword>
<accession>A0AAD6UV94</accession>
<feature type="chain" id="PRO_5042012145" description="Mid2 domain-containing protein" evidence="3">
    <location>
        <begin position="20"/>
        <end position="284"/>
    </location>
</feature>
<evidence type="ECO:0000313" key="4">
    <source>
        <dbReference type="EMBL" id="KAJ7192818.1"/>
    </source>
</evidence>
<evidence type="ECO:0008006" key="6">
    <source>
        <dbReference type="Google" id="ProtNLM"/>
    </source>
</evidence>
<dbReference type="AlphaFoldDB" id="A0AAD6UV94"/>
<feature type="compositionally biased region" description="Low complexity" evidence="1">
    <location>
        <begin position="150"/>
        <end position="159"/>
    </location>
</feature>
<dbReference type="EMBL" id="JARJCW010000115">
    <property type="protein sequence ID" value="KAJ7192818.1"/>
    <property type="molecule type" value="Genomic_DNA"/>
</dbReference>
<evidence type="ECO:0000256" key="3">
    <source>
        <dbReference type="SAM" id="SignalP"/>
    </source>
</evidence>
<protein>
    <recommendedName>
        <fullName evidence="6">Mid2 domain-containing protein</fullName>
    </recommendedName>
</protein>
<evidence type="ECO:0000256" key="2">
    <source>
        <dbReference type="SAM" id="Phobius"/>
    </source>
</evidence>
<organism evidence="4 5">
    <name type="scientific">Mycena pura</name>
    <dbReference type="NCBI Taxonomy" id="153505"/>
    <lineage>
        <taxon>Eukaryota</taxon>
        <taxon>Fungi</taxon>
        <taxon>Dikarya</taxon>
        <taxon>Basidiomycota</taxon>
        <taxon>Agaricomycotina</taxon>
        <taxon>Agaricomycetes</taxon>
        <taxon>Agaricomycetidae</taxon>
        <taxon>Agaricales</taxon>
        <taxon>Marasmiineae</taxon>
        <taxon>Mycenaceae</taxon>
        <taxon>Mycena</taxon>
    </lineage>
</organism>
<reference evidence="4" key="1">
    <citation type="submission" date="2023-03" db="EMBL/GenBank/DDBJ databases">
        <title>Massive genome expansion in bonnet fungi (Mycena s.s.) driven by repeated elements and novel gene families across ecological guilds.</title>
        <authorList>
            <consortium name="Lawrence Berkeley National Laboratory"/>
            <person name="Harder C.B."/>
            <person name="Miyauchi S."/>
            <person name="Viragh M."/>
            <person name="Kuo A."/>
            <person name="Thoen E."/>
            <person name="Andreopoulos B."/>
            <person name="Lu D."/>
            <person name="Skrede I."/>
            <person name="Drula E."/>
            <person name="Henrissat B."/>
            <person name="Morin E."/>
            <person name="Kohler A."/>
            <person name="Barry K."/>
            <person name="LaButti K."/>
            <person name="Morin E."/>
            <person name="Salamov A."/>
            <person name="Lipzen A."/>
            <person name="Mereny Z."/>
            <person name="Hegedus B."/>
            <person name="Baldrian P."/>
            <person name="Stursova M."/>
            <person name="Weitz H."/>
            <person name="Taylor A."/>
            <person name="Grigoriev I.V."/>
            <person name="Nagy L.G."/>
            <person name="Martin F."/>
            <person name="Kauserud H."/>
        </authorList>
    </citation>
    <scope>NUCLEOTIDE SEQUENCE</scope>
    <source>
        <strain evidence="4">9144</strain>
    </source>
</reference>
<name>A0AAD6UV94_9AGAR</name>